<evidence type="ECO:0000313" key="1">
    <source>
        <dbReference type="EMBL" id="OMJ21910.1"/>
    </source>
</evidence>
<gene>
    <name evidence="1" type="ORF">AYI70_g3184</name>
</gene>
<name>A0A1R1Y4Z9_9FUNG</name>
<dbReference type="OrthoDB" id="5549573at2759"/>
<evidence type="ECO:0008006" key="3">
    <source>
        <dbReference type="Google" id="ProtNLM"/>
    </source>
</evidence>
<accession>A0A1R1Y4Z9</accession>
<dbReference type="EMBL" id="LSSN01000892">
    <property type="protein sequence ID" value="OMJ21910.1"/>
    <property type="molecule type" value="Genomic_DNA"/>
</dbReference>
<dbReference type="Proteomes" id="UP000187283">
    <property type="component" value="Unassembled WGS sequence"/>
</dbReference>
<keyword evidence="2" id="KW-1185">Reference proteome</keyword>
<sequence length="424" mass="46873">MDTPAATKLTAKLGAGLQQAKVTNSAGSRPVRPHADHRAVEYRQSRGTEKKCAIKPDANIALDELCNGLTDALWDQSARMRALKATGASIKTHFSDLAKDTAGNSRDPSKCQALLSDDSYYYPDKASGADRMPSEIWKLVMAQKTPTSDLAKIIYKIIKMMFDSGNIPKNMNTSLVVPVPKKGDMRDPDNYRDISLIPTLIKLLAKIVASKLARLDNKYKLIVKEQEGFRNLEKCVAQATTLYEIAKRRVEVPGIPSRIPGLLFADDAVVLADSAKNLQTSLDDITVWSDTWEMAVNASKCAIMAVNCDDPAVMYAGYYFLNRSDVLTELKIRFINSFLLPIGCYGGETFGMSENRCRPIQTVIDQATHIVAKEGKNATMEQIREELGISSVFLCTSTARERAFIKWPASKAWIADLINQPIKV</sequence>
<protein>
    <recommendedName>
        <fullName evidence="3">RNA-directed DNA polymerase from mobile element jockey</fullName>
    </recommendedName>
</protein>
<reference evidence="1 2" key="1">
    <citation type="submission" date="2017-01" db="EMBL/GenBank/DDBJ databases">
        <authorList>
            <person name="Mah S.A."/>
            <person name="Swanson W.J."/>
            <person name="Moy G.W."/>
            <person name="Vacquier V.D."/>
        </authorList>
    </citation>
    <scope>NUCLEOTIDE SEQUENCE [LARGE SCALE GENOMIC DNA]</scope>
    <source>
        <strain evidence="1 2">GSMNP</strain>
    </source>
</reference>
<organism evidence="1 2">
    <name type="scientific">Smittium culicis</name>
    <dbReference type="NCBI Taxonomy" id="133412"/>
    <lineage>
        <taxon>Eukaryota</taxon>
        <taxon>Fungi</taxon>
        <taxon>Fungi incertae sedis</taxon>
        <taxon>Zoopagomycota</taxon>
        <taxon>Kickxellomycotina</taxon>
        <taxon>Harpellomycetes</taxon>
        <taxon>Harpellales</taxon>
        <taxon>Legeriomycetaceae</taxon>
        <taxon>Smittium</taxon>
    </lineage>
</organism>
<evidence type="ECO:0000313" key="2">
    <source>
        <dbReference type="Proteomes" id="UP000187283"/>
    </source>
</evidence>
<comment type="caution">
    <text evidence="1">The sequence shown here is derived from an EMBL/GenBank/DDBJ whole genome shotgun (WGS) entry which is preliminary data.</text>
</comment>
<proteinExistence type="predicted"/>
<dbReference type="PANTHER" id="PTHR47027">
    <property type="entry name" value="REVERSE TRANSCRIPTASE DOMAIN-CONTAINING PROTEIN"/>
    <property type="match status" value="1"/>
</dbReference>
<dbReference type="AlphaFoldDB" id="A0A1R1Y4Z9"/>
<dbReference type="PANTHER" id="PTHR47027:SF20">
    <property type="entry name" value="REVERSE TRANSCRIPTASE-LIKE PROTEIN WITH RNA-DIRECTED DNA POLYMERASE DOMAIN"/>
    <property type="match status" value="1"/>
</dbReference>